<organism evidence="1 2">
    <name type="scientific">Aaosphaeria arxii CBS 175.79</name>
    <dbReference type="NCBI Taxonomy" id="1450172"/>
    <lineage>
        <taxon>Eukaryota</taxon>
        <taxon>Fungi</taxon>
        <taxon>Dikarya</taxon>
        <taxon>Ascomycota</taxon>
        <taxon>Pezizomycotina</taxon>
        <taxon>Dothideomycetes</taxon>
        <taxon>Pleosporomycetidae</taxon>
        <taxon>Pleosporales</taxon>
        <taxon>Pleosporales incertae sedis</taxon>
        <taxon>Aaosphaeria</taxon>
    </lineage>
</organism>
<reference evidence="1" key="1">
    <citation type="journal article" date="2020" name="Stud. Mycol.">
        <title>101 Dothideomycetes genomes: a test case for predicting lifestyles and emergence of pathogens.</title>
        <authorList>
            <person name="Haridas S."/>
            <person name="Albert R."/>
            <person name="Binder M."/>
            <person name="Bloem J."/>
            <person name="Labutti K."/>
            <person name="Salamov A."/>
            <person name="Andreopoulos B."/>
            <person name="Baker S."/>
            <person name="Barry K."/>
            <person name="Bills G."/>
            <person name="Bluhm B."/>
            <person name="Cannon C."/>
            <person name="Castanera R."/>
            <person name="Culley D."/>
            <person name="Daum C."/>
            <person name="Ezra D."/>
            <person name="Gonzalez J."/>
            <person name="Henrissat B."/>
            <person name="Kuo A."/>
            <person name="Liang C."/>
            <person name="Lipzen A."/>
            <person name="Lutzoni F."/>
            <person name="Magnuson J."/>
            <person name="Mondo S."/>
            <person name="Nolan M."/>
            <person name="Ohm R."/>
            <person name="Pangilinan J."/>
            <person name="Park H.-J."/>
            <person name="Ramirez L."/>
            <person name="Alfaro M."/>
            <person name="Sun H."/>
            <person name="Tritt A."/>
            <person name="Yoshinaga Y."/>
            <person name="Zwiers L.-H."/>
            <person name="Turgeon B."/>
            <person name="Goodwin S."/>
            <person name="Spatafora J."/>
            <person name="Crous P."/>
            <person name="Grigoriev I."/>
        </authorList>
    </citation>
    <scope>NUCLEOTIDE SEQUENCE</scope>
    <source>
        <strain evidence="1">CBS 175.79</strain>
    </source>
</reference>
<dbReference type="RefSeq" id="XP_033388542.1">
    <property type="nucleotide sequence ID" value="XM_033527301.1"/>
</dbReference>
<dbReference type="Proteomes" id="UP000799778">
    <property type="component" value="Unassembled WGS sequence"/>
</dbReference>
<gene>
    <name evidence="1" type="ORF">BU24DRAFT_419775</name>
</gene>
<dbReference type="EMBL" id="ML978067">
    <property type="protein sequence ID" value="KAF2020203.1"/>
    <property type="molecule type" value="Genomic_DNA"/>
</dbReference>
<evidence type="ECO:0000313" key="2">
    <source>
        <dbReference type="Proteomes" id="UP000799778"/>
    </source>
</evidence>
<accession>A0A6A5Y4R9</accession>
<protein>
    <submittedName>
        <fullName evidence="1">Uncharacterized protein</fullName>
    </submittedName>
</protein>
<evidence type="ECO:0000313" key="1">
    <source>
        <dbReference type="EMBL" id="KAF2020203.1"/>
    </source>
</evidence>
<keyword evidence="2" id="KW-1185">Reference proteome</keyword>
<sequence>MPETSIQLASPDTAGRLYRASLRTQLHDSQNTGVSDIDILSLLRSSARNLRGFPMLIPQTPQRLSYAIWSNSRHFQPIPLPDSMSPPLCYATNHVGGNHLAIELAEFASTVPHLAHGHMYHGTKNEAFQIMSMILFNGEVGWIHIHPFTWPLCIQEEATAKSVRYHGFSQVEYRRVLEQSIYHDNIEQLNGIDRTNQLHDP</sequence>
<dbReference type="GeneID" id="54284698"/>
<proteinExistence type="predicted"/>
<name>A0A6A5Y4R9_9PLEO</name>
<dbReference type="AlphaFoldDB" id="A0A6A5Y4R9"/>